<feature type="repeat" description="WD" evidence="2">
    <location>
        <begin position="400"/>
        <end position="432"/>
    </location>
</feature>
<gene>
    <name evidence="5" type="primary">TLE6</name>
</gene>
<dbReference type="PROSITE" id="PS50082">
    <property type="entry name" value="WD_REPEATS_2"/>
    <property type="match status" value="1"/>
</dbReference>
<dbReference type="Pfam" id="PF00400">
    <property type="entry name" value="WD40"/>
    <property type="match status" value="2"/>
</dbReference>
<keyword evidence="2" id="KW-0853">WD repeat</keyword>
<dbReference type="PANTHER" id="PTHR10814">
    <property type="entry name" value="TRANSDUCIN-LIKE ENHANCER PROTEIN"/>
    <property type="match status" value="1"/>
</dbReference>
<feature type="region of interest" description="Disordered" evidence="3">
    <location>
        <begin position="1"/>
        <end position="21"/>
    </location>
</feature>
<dbReference type="InterPro" id="IPR009146">
    <property type="entry name" value="Groucho_enhance"/>
</dbReference>
<dbReference type="InterPro" id="IPR001680">
    <property type="entry name" value="WD40_rpt"/>
</dbReference>
<dbReference type="Gene3D" id="2.130.10.10">
    <property type="entry name" value="YVTN repeat-like/Quinoprotein amine dehydrogenase"/>
    <property type="match status" value="2"/>
</dbReference>
<feature type="region of interest" description="Disordered" evidence="3">
    <location>
        <begin position="220"/>
        <end position="239"/>
    </location>
</feature>
<dbReference type="RefSeq" id="XP_070478589.1">
    <property type="nucleotide sequence ID" value="XM_070622488.1"/>
</dbReference>
<proteinExistence type="inferred from homology"/>
<evidence type="ECO:0000256" key="2">
    <source>
        <dbReference type="PROSITE-ProRule" id="PRU00221"/>
    </source>
</evidence>
<keyword evidence="4" id="KW-1185">Reference proteome</keyword>
<dbReference type="InterPro" id="IPR015943">
    <property type="entry name" value="WD40/YVTN_repeat-like_dom_sf"/>
</dbReference>
<dbReference type="GeneID" id="103544712"/>
<protein>
    <submittedName>
        <fullName evidence="5">Transducin-like enhancer protein 6 isoform X1</fullName>
    </submittedName>
</protein>
<dbReference type="PANTHER" id="PTHR10814:SF2">
    <property type="entry name" value="TRANSDUCIN-LIKE ENHANCER PROTEIN 6"/>
    <property type="match status" value="1"/>
</dbReference>
<organism evidence="4 5">
    <name type="scientific">Equus przewalskii</name>
    <name type="common">Przewalski's horse</name>
    <name type="synonym">Equus caballus przewalskii</name>
    <dbReference type="NCBI Taxonomy" id="9798"/>
    <lineage>
        <taxon>Eukaryota</taxon>
        <taxon>Metazoa</taxon>
        <taxon>Chordata</taxon>
        <taxon>Craniata</taxon>
        <taxon>Vertebrata</taxon>
        <taxon>Euteleostomi</taxon>
        <taxon>Mammalia</taxon>
        <taxon>Eutheria</taxon>
        <taxon>Laurasiatheria</taxon>
        <taxon>Perissodactyla</taxon>
        <taxon>Equidae</taxon>
        <taxon>Equus</taxon>
    </lineage>
</organism>
<evidence type="ECO:0000313" key="5">
    <source>
        <dbReference type="RefSeq" id="XP_070478589.1"/>
    </source>
</evidence>
<evidence type="ECO:0000256" key="1">
    <source>
        <dbReference type="ARBA" id="ARBA00005969"/>
    </source>
</evidence>
<evidence type="ECO:0000256" key="3">
    <source>
        <dbReference type="SAM" id="MobiDB-lite"/>
    </source>
</evidence>
<name>A0ABM4PN17_EQUPR</name>
<reference evidence="5" key="1">
    <citation type="submission" date="2025-08" db="UniProtKB">
        <authorList>
            <consortium name="RefSeq"/>
        </authorList>
    </citation>
    <scope>IDENTIFICATION</scope>
    <source>
        <tissue evidence="5">Blood</tissue>
    </source>
</reference>
<sequence>MTSWGRPSPQGPPQRTAPGLNSQDVLDQLKQQFPRIPPHLTTQMEHVYYLFQKIRQGLQEHHKQAESFLRIMETCGQPLGFQAGELQDSQVCPGEQAEQDSWRPASFEASWPPGGKTPRPSSLQGPHFEDVMTSRSSDWLQQLDGAPVCQLDGQPSWDPEPRFWQDVLTEQLWQMFACAHDRVDQPRHRMMEQAPGLESEAPGPRCFSGGELHTGVLSPPVPSPGSLEGSREGGTGLGPERWGVLSRVAQEPARRAYRFLKPICWEPEDFEDTWKRPDASPWQSKKLAVPHRMEKMRTLNHGEPVLATAVSSFTRHAFTCARGGVKVWSLTGQVVEDRFPESHLRVQTQGAYLRTCLLFSNSTTLLTGGHHLAGVSVWDLTAPSLHVRDELPCTGLTCQALAANPVDSLAFAGFTDGTVRIWDLRDQSVVRDLPGPPNGAKSIAVKDQNVWTGGLDACLRCWDLRAAGEPREYQFESQIMSLSPSPRQDWLLLGMANGQQWLQPTSGGQKHLVGCKDSTILGLKFSPFGEWLGLGGSPQRPPACHRALPHLDQLHPTVSDPPTPHVLCEQEPLSAMHEGGGGLPPCLRSPGVWSSATSFPGALCVLPGQWWVSVGMDDLVSIYSMPTGTMVFQIPETSSIMCCDVSPNNRLIVTGSRDHASVYQITY</sequence>
<accession>A0ABM4PN17</accession>
<dbReference type="SUPFAM" id="SSF50978">
    <property type="entry name" value="WD40 repeat-like"/>
    <property type="match status" value="2"/>
</dbReference>
<dbReference type="InterPro" id="IPR036322">
    <property type="entry name" value="WD40_repeat_dom_sf"/>
</dbReference>
<dbReference type="SMART" id="SM00320">
    <property type="entry name" value="WD40"/>
    <property type="match status" value="4"/>
</dbReference>
<feature type="region of interest" description="Disordered" evidence="3">
    <location>
        <begin position="89"/>
        <end position="135"/>
    </location>
</feature>
<evidence type="ECO:0000313" key="4">
    <source>
        <dbReference type="Proteomes" id="UP001652662"/>
    </source>
</evidence>
<dbReference type="Proteomes" id="UP001652662">
    <property type="component" value="Chromosome 6"/>
</dbReference>
<comment type="similarity">
    <text evidence="1">Belongs to the WD repeat Groucho/TLE family.</text>
</comment>